<feature type="compositionally biased region" description="Basic and acidic residues" evidence="1">
    <location>
        <begin position="212"/>
        <end position="221"/>
    </location>
</feature>
<dbReference type="InterPro" id="IPR002557">
    <property type="entry name" value="Chitin-bd_dom"/>
</dbReference>
<feature type="region of interest" description="Disordered" evidence="1">
    <location>
        <begin position="204"/>
        <end position="230"/>
    </location>
</feature>
<evidence type="ECO:0000313" key="3">
    <source>
        <dbReference type="EMBL" id="KAL3852562.1"/>
    </source>
</evidence>
<proteinExistence type="predicted"/>
<sequence>MANQFYFDDTCVPVYKANCSETYINPCDCRKYYQCERNQYLLIPRDCGQSSAYDQDLKICNHENKIIYSGKCNLTAPWGRCNASGNHNPTYNTGSTLRPSLPARPEYQTANGTLQTNTQGNDFVYDNHAFRDETGISQSLEAVAGITGQTRPYMTLEHVNNIAQGYDQISAVGSPRYTSEITTLGQAFADSFNKAGEEGVTQTISEGVSSLETDRENDVTAERTTGNEQG</sequence>
<evidence type="ECO:0000256" key="1">
    <source>
        <dbReference type="SAM" id="MobiDB-lite"/>
    </source>
</evidence>
<comment type="caution">
    <text evidence="3">The sequence shown here is derived from an EMBL/GenBank/DDBJ whole genome shotgun (WGS) entry which is preliminary data.</text>
</comment>
<gene>
    <name evidence="3" type="ORF">ACJMK2_016183</name>
</gene>
<evidence type="ECO:0000313" key="4">
    <source>
        <dbReference type="Proteomes" id="UP001634394"/>
    </source>
</evidence>
<dbReference type="EMBL" id="JBJQND010000015">
    <property type="protein sequence ID" value="KAL3852562.1"/>
    <property type="molecule type" value="Genomic_DNA"/>
</dbReference>
<protein>
    <recommendedName>
        <fullName evidence="2">Chitin-binding type-2 domain-containing protein</fullName>
    </recommendedName>
</protein>
<dbReference type="Gene3D" id="2.170.140.10">
    <property type="entry name" value="Chitin binding domain"/>
    <property type="match status" value="1"/>
</dbReference>
<dbReference type="PROSITE" id="PS50940">
    <property type="entry name" value="CHIT_BIND_II"/>
    <property type="match status" value="1"/>
</dbReference>
<name>A0ABD3UWG9_SINWO</name>
<organism evidence="3 4">
    <name type="scientific">Sinanodonta woodiana</name>
    <name type="common">Chinese pond mussel</name>
    <name type="synonym">Anodonta woodiana</name>
    <dbReference type="NCBI Taxonomy" id="1069815"/>
    <lineage>
        <taxon>Eukaryota</taxon>
        <taxon>Metazoa</taxon>
        <taxon>Spiralia</taxon>
        <taxon>Lophotrochozoa</taxon>
        <taxon>Mollusca</taxon>
        <taxon>Bivalvia</taxon>
        <taxon>Autobranchia</taxon>
        <taxon>Heteroconchia</taxon>
        <taxon>Palaeoheterodonta</taxon>
        <taxon>Unionida</taxon>
        <taxon>Unionoidea</taxon>
        <taxon>Unionidae</taxon>
        <taxon>Unioninae</taxon>
        <taxon>Sinanodonta</taxon>
    </lineage>
</organism>
<feature type="domain" description="Chitin-binding type-2" evidence="2">
    <location>
        <begin position="16"/>
        <end position="74"/>
    </location>
</feature>
<dbReference type="Proteomes" id="UP001634394">
    <property type="component" value="Unassembled WGS sequence"/>
</dbReference>
<keyword evidence="4" id="KW-1185">Reference proteome</keyword>
<evidence type="ECO:0000259" key="2">
    <source>
        <dbReference type="PROSITE" id="PS50940"/>
    </source>
</evidence>
<reference evidence="3 4" key="1">
    <citation type="submission" date="2024-11" db="EMBL/GenBank/DDBJ databases">
        <title>Chromosome-level genome assembly of the freshwater bivalve Anodonta woodiana.</title>
        <authorList>
            <person name="Chen X."/>
        </authorList>
    </citation>
    <scope>NUCLEOTIDE SEQUENCE [LARGE SCALE GENOMIC DNA]</scope>
    <source>
        <strain evidence="3">MN2024</strain>
        <tissue evidence="3">Gills</tissue>
    </source>
</reference>
<dbReference type="AlphaFoldDB" id="A0ABD3UWG9"/>
<accession>A0ABD3UWG9</accession>
<dbReference type="Pfam" id="PF01607">
    <property type="entry name" value="CBM_14"/>
    <property type="match status" value="1"/>
</dbReference>